<evidence type="ECO:0000256" key="1">
    <source>
        <dbReference type="SAM" id="Phobius"/>
    </source>
</evidence>
<feature type="transmembrane region" description="Helical" evidence="1">
    <location>
        <begin position="12"/>
        <end position="32"/>
    </location>
</feature>
<sequence>MKPTPTQDSSFVFTSAFLILMSVLLLLAFPLLRSAVELIQATIGDFLAAFGAELGRSYGR</sequence>
<protein>
    <submittedName>
        <fullName evidence="2">Uncharacterized protein</fullName>
    </submittedName>
</protein>
<evidence type="ECO:0000313" key="3">
    <source>
        <dbReference type="Proteomes" id="UP000223913"/>
    </source>
</evidence>
<keyword evidence="1" id="KW-0472">Membrane</keyword>
<reference evidence="2 3" key="1">
    <citation type="submission" date="2017-10" db="EMBL/GenBank/DDBJ databases">
        <title>The draft genome sequence of Lewinella nigricans NBRC 102662.</title>
        <authorList>
            <person name="Wang K."/>
        </authorList>
    </citation>
    <scope>NUCLEOTIDE SEQUENCE [LARGE SCALE GENOMIC DNA]</scope>
    <source>
        <strain evidence="2 3">NBRC 102662</strain>
    </source>
</reference>
<keyword evidence="3" id="KW-1185">Reference proteome</keyword>
<proteinExistence type="predicted"/>
<evidence type="ECO:0000313" key="2">
    <source>
        <dbReference type="EMBL" id="PHN02690.1"/>
    </source>
</evidence>
<comment type="caution">
    <text evidence="2">The sequence shown here is derived from an EMBL/GenBank/DDBJ whole genome shotgun (WGS) entry which is preliminary data.</text>
</comment>
<dbReference type="AlphaFoldDB" id="A0A2D0N2Q4"/>
<dbReference type="Proteomes" id="UP000223913">
    <property type="component" value="Unassembled WGS sequence"/>
</dbReference>
<name>A0A2D0N2Q4_FLAN2</name>
<keyword evidence="1" id="KW-0812">Transmembrane</keyword>
<gene>
    <name evidence="2" type="ORF">CRP01_30365</name>
</gene>
<accession>A0A2D0N2Q4</accession>
<organism evidence="2 3">
    <name type="scientific">Flavilitoribacter nigricans (strain ATCC 23147 / DSM 23189 / NBRC 102662 / NCIMB 1420 / SS-2)</name>
    <name type="common">Lewinella nigricans</name>
    <dbReference type="NCBI Taxonomy" id="1122177"/>
    <lineage>
        <taxon>Bacteria</taxon>
        <taxon>Pseudomonadati</taxon>
        <taxon>Bacteroidota</taxon>
        <taxon>Saprospiria</taxon>
        <taxon>Saprospirales</taxon>
        <taxon>Lewinellaceae</taxon>
        <taxon>Flavilitoribacter</taxon>
    </lineage>
</organism>
<dbReference type="EMBL" id="PDUD01000037">
    <property type="protein sequence ID" value="PHN02690.1"/>
    <property type="molecule type" value="Genomic_DNA"/>
</dbReference>
<keyword evidence="1" id="KW-1133">Transmembrane helix</keyword>
<dbReference type="RefSeq" id="WP_099153832.1">
    <property type="nucleotide sequence ID" value="NZ_PDUD01000037.1"/>
</dbReference>